<reference evidence="7 8" key="1">
    <citation type="submission" date="2020-08" db="EMBL/GenBank/DDBJ databases">
        <title>Genomic Encyclopedia of Type Strains, Phase IV (KMG-IV): sequencing the most valuable type-strain genomes for metagenomic binning, comparative biology and taxonomic classification.</title>
        <authorList>
            <person name="Goeker M."/>
        </authorList>
    </citation>
    <scope>NUCLEOTIDE SEQUENCE [LARGE SCALE GENOMIC DNA]</scope>
    <source>
        <strain evidence="7 8">DSM 29348</strain>
    </source>
</reference>
<feature type="domain" description="DnaK suppressor protein-like N-terminal" evidence="6">
    <location>
        <begin position="9"/>
        <end position="72"/>
    </location>
</feature>
<sequence>MSPDLATIRARLSDRRAQLLAHVASLEADLGQPMEADFAEQAVEREDDEALDRLSRVELAEIGQIDRAIERIDQGAYGVCIECGEPIAPARLAALPEAAMCMECATGR</sequence>
<evidence type="ECO:0000313" key="8">
    <source>
        <dbReference type="Proteomes" id="UP000552757"/>
    </source>
</evidence>
<protein>
    <submittedName>
        <fullName evidence="7">RNA polymerase-binding protein DksA</fullName>
    </submittedName>
</protein>
<keyword evidence="1" id="KW-0479">Metal-binding</keyword>
<feature type="domain" description="Zinc finger DksA/TraR C4-type" evidence="5">
    <location>
        <begin position="75"/>
        <end position="107"/>
    </location>
</feature>
<evidence type="ECO:0000256" key="3">
    <source>
        <dbReference type="ARBA" id="ARBA00022833"/>
    </source>
</evidence>
<dbReference type="InterPro" id="IPR037187">
    <property type="entry name" value="DnaK_N"/>
</dbReference>
<accession>A0A7W6DDR0</accession>
<evidence type="ECO:0000259" key="6">
    <source>
        <dbReference type="Pfam" id="PF21173"/>
    </source>
</evidence>
<dbReference type="InterPro" id="IPR000962">
    <property type="entry name" value="Znf_DskA_TraR"/>
</dbReference>
<evidence type="ECO:0000313" key="7">
    <source>
        <dbReference type="EMBL" id="MBB3981370.1"/>
    </source>
</evidence>
<keyword evidence="8" id="KW-1185">Reference proteome</keyword>
<dbReference type="PANTHER" id="PTHR33823">
    <property type="entry name" value="RNA POLYMERASE-BINDING TRANSCRIPTION FACTOR DKSA-RELATED"/>
    <property type="match status" value="1"/>
</dbReference>
<organism evidence="7 8">
    <name type="scientific">Sphingobium fontiphilum</name>
    <dbReference type="NCBI Taxonomy" id="944425"/>
    <lineage>
        <taxon>Bacteria</taxon>
        <taxon>Pseudomonadati</taxon>
        <taxon>Pseudomonadota</taxon>
        <taxon>Alphaproteobacteria</taxon>
        <taxon>Sphingomonadales</taxon>
        <taxon>Sphingomonadaceae</taxon>
        <taxon>Sphingobium</taxon>
    </lineage>
</organism>
<dbReference type="AlphaFoldDB" id="A0A7W6DDR0"/>
<name>A0A7W6DDR0_9SPHN</name>
<dbReference type="SUPFAM" id="SSF109635">
    <property type="entry name" value="DnaK suppressor protein DksA, alpha-hairpin domain"/>
    <property type="match status" value="1"/>
</dbReference>
<feature type="zinc finger region" description="dksA C4-type" evidence="4">
    <location>
        <begin position="80"/>
        <end position="104"/>
    </location>
</feature>
<evidence type="ECO:0000259" key="5">
    <source>
        <dbReference type="Pfam" id="PF01258"/>
    </source>
</evidence>
<dbReference type="PANTHER" id="PTHR33823:SF4">
    <property type="entry name" value="GENERAL STRESS PROTEIN 16O"/>
    <property type="match status" value="1"/>
</dbReference>
<dbReference type="Pfam" id="PF01258">
    <property type="entry name" value="zf-dskA_traR"/>
    <property type="match status" value="1"/>
</dbReference>
<dbReference type="Proteomes" id="UP000552757">
    <property type="component" value="Unassembled WGS sequence"/>
</dbReference>
<evidence type="ECO:0000256" key="4">
    <source>
        <dbReference type="PROSITE-ProRule" id="PRU00510"/>
    </source>
</evidence>
<dbReference type="InterPro" id="IPR048487">
    <property type="entry name" value="DksA-like_N"/>
</dbReference>
<dbReference type="GO" id="GO:0008270">
    <property type="term" value="F:zinc ion binding"/>
    <property type="evidence" value="ECO:0007669"/>
    <property type="project" value="UniProtKB-KW"/>
</dbReference>
<evidence type="ECO:0000256" key="2">
    <source>
        <dbReference type="ARBA" id="ARBA00022771"/>
    </source>
</evidence>
<evidence type="ECO:0000256" key="1">
    <source>
        <dbReference type="ARBA" id="ARBA00022723"/>
    </source>
</evidence>
<dbReference type="PROSITE" id="PS51128">
    <property type="entry name" value="ZF_DKSA_2"/>
    <property type="match status" value="1"/>
</dbReference>
<dbReference type="EMBL" id="JACIEB010000002">
    <property type="protein sequence ID" value="MBB3981370.1"/>
    <property type="molecule type" value="Genomic_DNA"/>
</dbReference>
<dbReference type="SUPFAM" id="SSF57716">
    <property type="entry name" value="Glucocorticoid receptor-like (DNA-binding domain)"/>
    <property type="match status" value="1"/>
</dbReference>
<gene>
    <name evidence="7" type="ORF">GGR44_001017</name>
</gene>
<keyword evidence="2" id="KW-0863">Zinc-finger</keyword>
<dbReference type="Gene3D" id="1.20.120.910">
    <property type="entry name" value="DksA, coiled-coil domain"/>
    <property type="match status" value="1"/>
</dbReference>
<proteinExistence type="predicted"/>
<dbReference type="Pfam" id="PF21173">
    <property type="entry name" value="DksA-like_N"/>
    <property type="match status" value="1"/>
</dbReference>
<keyword evidence="3" id="KW-0862">Zinc</keyword>
<comment type="caution">
    <text evidence="7">The sequence shown here is derived from an EMBL/GenBank/DDBJ whole genome shotgun (WGS) entry which is preliminary data.</text>
</comment>
<dbReference type="RefSeq" id="WP_343052297.1">
    <property type="nucleotide sequence ID" value="NZ_JACIEB010000002.1"/>
</dbReference>